<keyword evidence="1" id="KW-0175">Coiled coil</keyword>
<accession>A0A6C0JPL1</accession>
<dbReference type="InterPro" id="IPR011004">
    <property type="entry name" value="Trimer_LpxA-like_sf"/>
</dbReference>
<evidence type="ECO:0000259" key="2">
    <source>
        <dbReference type="PROSITE" id="PS51688"/>
    </source>
</evidence>
<dbReference type="InterPro" id="IPR015943">
    <property type="entry name" value="WD40/YVTN_repeat-like_dom_sf"/>
</dbReference>
<dbReference type="Gene3D" id="2.160.10.10">
    <property type="entry name" value="Hexapeptide repeat proteins"/>
    <property type="match status" value="2"/>
</dbReference>
<dbReference type="InterPro" id="IPR030392">
    <property type="entry name" value="S74_ICA"/>
</dbReference>
<protein>
    <recommendedName>
        <fullName evidence="2">Peptidase S74 domain-containing protein</fullName>
    </recommendedName>
</protein>
<dbReference type="Gene3D" id="2.130.10.10">
    <property type="entry name" value="YVTN repeat-like/Quinoprotein amine dehydrogenase"/>
    <property type="match status" value="1"/>
</dbReference>
<feature type="domain" description="Peptidase S74" evidence="2">
    <location>
        <begin position="3249"/>
        <end position="3430"/>
    </location>
</feature>
<organism evidence="3">
    <name type="scientific">viral metagenome</name>
    <dbReference type="NCBI Taxonomy" id="1070528"/>
    <lineage>
        <taxon>unclassified sequences</taxon>
        <taxon>metagenomes</taxon>
        <taxon>organismal metagenomes</taxon>
    </lineage>
</organism>
<evidence type="ECO:0000256" key="1">
    <source>
        <dbReference type="SAM" id="Coils"/>
    </source>
</evidence>
<feature type="coiled-coil region" evidence="1">
    <location>
        <begin position="3416"/>
        <end position="3457"/>
    </location>
</feature>
<reference evidence="3" key="1">
    <citation type="journal article" date="2020" name="Nature">
        <title>Giant virus diversity and host interactions through global metagenomics.</title>
        <authorList>
            <person name="Schulz F."/>
            <person name="Roux S."/>
            <person name="Paez-Espino D."/>
            <person name="Jungbluth S."/>
            <person name="Walsh D.A."/>
            <person name="Denef V.J."/>
            <person name="McMahon K.D."/>
            <person name="Konstantinidis K.T."/>
            <person name="Eloe-Fadrosh E.A."/>
            <person name="Kyrpides N.C."/>
            <person name="Woyke T."/>
        </authorList>
    </citation>
    <scope>NUCLEOTIDE SEQUENCE</scope>
    <source>
        <strain evidence="3">GVMAG-M-3300027747-57</strain>
    </source>
</reference>
<sequence>MSWRQYGGTNKTLINSVNVGSVVANQFLSRSTAANVNQFDNLKVKGQLLSQDYILSGTYIKGLGQLVTSGNLIVKNQQFFGTDASFVDHLPWSYIFGNSYGISINNKNPQAVFHITGLSYEVLKIDTSMNVIRNIIGQNVNAKGIVIEANDTSSNIFFYNDISTNKLNIPDSFIKNNNGLSHGSGNSLFYLQKNGNILLDASSQIFINANKSPGTLGTIFINSNYTSLSSKSKFYLRNPTINNTYNNTYNETVIIYDNSNSTYLYDNYNVNSALTGNALTLISYDNNSNTFLRLIDPSSKGFAFGGGAFAFDTTRSFGTIGINDVNGNYIPTQNIVSGNNNTKYASTIGINTFAPKTENYVLDINGATRIGNGEFKTIFNSNFEIKKVSYSKNSNYVLAIGSSSSIGDISNNSIIYPQYFSYSNNSGLTWNTLPINISFGDFLKNSKNAFNSVSAYNQNFAIIGSINNNLYWTNNSGITWSLLLYNSGSNNSLFRNTTDIYIQRYNSVYRVFLSFEYPNTDKIPKYNTSYFTFDPNNPSDINYSVSDSTKNIQNYFTLTNTDAIPNNPPYYSNPGPSNFNYKINASDCSGQYIYFVGDGIVKIDGTVLYPSAIYNRKNTYDLSYNSVYVYNDNNIIAVGNNIISWTSNGSTDTTGSSWNDIQLSSTNIGNVNLQSIFIYDLSNAIAVGNNGIIIYSNNWKSSSPDWNTVPNTLLNTSGIATRINSTNNKLINIRMPSIDTFIILNVNSTYVPNTYTFGTTNLLTTGTYGASKVFYAFYPNIFNRINNTVFELSGNMVMSGDININDGGQLISNNNTFYILNNNVKNIYIGNAYSTTIIPGSTYIGNDLSVNSRIYVINDVCMNSRLFVSNDVSLNSNFYVNGRTILNGDVSLNRRLFVAGDVSFNSRLFIVSDVSMSSRLFVSNDTSLNSNLYTFGRTILNGDVSLNSSLFVNGDVSFNSRLFINRDVSLNSNLFVGNDITVYGRLNVFQYNSTNILYTNVTTSNYTLIVAEDMSLNGRLTVNYDVSMNSRLFVDSDSSFNSNLYTRGRTINQGDVSMNSRLFVAGDVSMNSRLFVAGDVSMNSRLFGAGDVSFNSNLFVLGKTILQGDVSMNTRMFIPLIASDVSINGNLQLLQNIYIVGRTILNGDVSMNSRLFISNDVSMNSRLFVSSDASFNGNTFTFGRSIMRGDISLNNRLFVNADASFNSNIGITGNITAYNKIFSTYYDTCANLFTSNPNGNGGLNYLNSIYIGDSASSINIGSSQGVVTNRTITIGSGGIPSNTTTNSIYIGGANDRLFIGGSVTSQNFNLSSISIPVFILNSTQNDINGSSMVGTPAGTNYGSSFSKINNPNISSLSDISNNVGYMGAGFAIRDASLNTSGFFTVSCNGDGYYMKAPTSTNIIEFYLEGLKYSTNTNFGNQSVIKNGIMVLTTDRKITSSQNNPIVTYSVSVKPIDVSNIFLRDDLVNDPSFQRILTSVCVVGDLSLNKRLFVSGDVSMNSRLFVSNDVSFNSNFFTLGRTINQGDVSMNTRLFVSNDVSFNSNFFTLGRTIHQGDVSMNTRLFVSNDVSFNSNFFTLGRTINQGDVSMNTRLFVSGDVSFNSNFFTLGRTINQGDVSMNTRLFVSGDVSFNSNFFTLGRTIHQGDVSMNTRLFVSNDVSFNSNFFTLGRTINQGDVSMNTRLFVSNDVSFNSNFFTLGRTINQGDVSMNTRLFVSNDVSFNSNFFTLGRTIHQGDVSMNTRLFVAGDVSLNSNFFTLGRTIQQGDVSINNRLFVSNDVSFGGNLYVANDLTIKGRLNVMEYQSSNVLYTNITTTNYTFIIAEDMSLNGRLTVTSDVSMNNRLFVSNDVSFNSNMFTQGRTINQGDVSMNTRLFVSNDVSFNSNFFTLGRTIHQGDVSLNTRLFVSNDVSLNANFFTLGRTINQGDVSMNTRLFVSNDVSFNSNFFTLGRTIHQGDVSMNTRLFVGGDASFNSRVFITSDVSMNSRLFVSNDVSFNSNFFTLGRTIHQGDVSMNTRLFVGGDASFNSRVFITSDVSMNSRLFVSNDVSFNSNFFTLGRTIHQGDVSLNTRLFVGGDASFNSRVFITSDVSMNSRLFVSNDVSFGRNLFVSDSVLIGVSGNLFKLDVSGTSNFRGTVNPISLIDNSVLLSNAPNLDLSSNFGSSWNPIFTVNNEQITSIAMSATGQYQSATTGSSGTIYTSNNYGFTWTRNNNALITGKYWSTISVSSNGQYQSAGVFGGFICKSSNYGLTWGDCSGVKNSDTATGDGISTSQSTQYWVSIALSSSGQYQAAVTNSLTTGTPNYRGDIYISNNYGDKWNLITNGLSSQNNGPSGAPGNQSYTGIAISSTGQYLAACINRNFIYVSNSYGIFWTQVTTIGQPYTAISMSSSGQYITAVTSNTASGTTYGTIFISANYGITWSDTNTSYAKQLWSGVSISSSGQYQSVISNNGSTNYSFTFSSGATIITSTSSSSTYPFIVLGANVSGSGITPGTIVISATNSTSGNTSFTISSPTTSTGSSLTFQSGAIYSSNNYGVTWFDNTVKNSNKTNNTMSQIWNGIAMNTNGQYQTAVAGGLGGSIFTSITPYQQMVISNNLTVINGDTMLLTRLFVTNDVSFNSNMFTQGRSIQQGDVSMNSRLFVTNDVSFNSNMFTQGRSIQQGDVSMNSRLFVTNDVSFNSNMFTQGRSIQQGDVSMNSRLFVGGNIIAGGNFICNYANSGGLLVRQDLPTTYGSGNLGLISSAGLQIGWNSIVYGSGTTDFLNAAQGAGVGLGGFTFSTVGDKFPTVSTKMIIRGENVGIGTLTPLYKLDVNGNANISSTLNIGGIAYANGKIYSGGNASTYTIMASGEIKLLSSGFKHWSIYNQSGILSIQDTSTSDQTGTPGTNYLTFGATAGLLDVNNILALRNTSTVNYTQYSLLGFGYGGGSTYGTAYRWKIEDITLNRGSVTAAAPTFDYGAQSKLIFSCKKVNSFVGSADDVSYYQLLTLMPGNISNTNTRFGGYVGIGTTSPNFSLSIEYSGTNNDSTTYKNNYGLEIRNNCTQATNTFYNPNLILFSDINSAQGAIGAVREAQSRDYNSGLMFLTNGVGNTYGYQTNSDFTLSERMRITSDGKVGIGTSTPAGKLHLHEATGSIGTGGTSGSLTISHGNQGGASSIVFLSNNNQPTDYGYIRYLENGGDTLNTFNITAGYTGGTGEQGRLEIGTENDNSNGSAADCLILQLSGGNTGIGKLQPAYILDVAGNVSATSYNATSDMRIKSNIATINGTFAVDVLRKLEPKKYSYIDTENDNDYSWGFIGQEIEKVFDYSVTKTKNHIPNVYDHADLSGDRIITLDTKNIKELLSESLNKEYPIRIKLFNKYKKKEITRTIDKIIDDNTFSIIEPITHKDLSGNKLFVYGEVVDDFYNVNYTSVFTLTTAAVKEIDNQLQNALKVIDEQNKTIEMLKNDVSELKTLVNNLMHN</sequence>
<dbReference type="Pfam" id="PF13884">
    <property type="entry name" value="Peptidase_S74"/>
    <property type="match status" value="1"/>
</dbReference>
<name>A0A6C0JPL1_9ZZZZ</name>
<dbReference type="SUPFAM" id="SSF51161">
    <property type="entry name" value="Trimeric LpxA-like enzymes"/>
    <property type="match status" value="3"/>
</dbReference>
<dbReference type="PROSITE" id="PS51688">
    <property type="entry name" value="ICA"/>
    <property type="match status" value="1"/>
</dbReference>
<proteinExistence type="predicted"/>
<evidence type="ECO:0000313" key="3">
    <source>
        <dbReference type="EMBL" id="QHU06367.1"/>
    </source>
</evidence>
<dbReference type="EMBL" id="MN740432">
    <property type="protein sequence ID" value="QHU06367.1"/>
    <property type="molecule type" value="Genomic_DNA"/>
</dbReference>
<dbReference type="SUPFAM" id="SSF110296">
    <property type="entry name" value="Oligoxyloglucan reducing end-specific cellobiohydrolase"/>
    <property type="match status" value="1"/>
</dbReference>